<feature type="compositionally biased region" description="Polar residues" evidence="1">
    <location>
        <begin position="118"/>
        <end position="127"/>
    </location>
</feature>
<evidence type="ECO:0000313" key="2">
    <source>
        <dbReference type="EMBL" id="KAF2151171.1"/>
    </source>
</evidence>
<dbReference type="OrthoDB" id="3561737at2759"/>
<reference evidence="2" key="1">
    <citation type="journal article" date="2020" name="Stud. Mycol.">
        <title>101 Dothideomycetes genomes: a test case for predicting lifestyles and emergence of pathogens.</title>
        <authorList>
            <person name="Haridas S."/>
            <person name="Albert R."/>
            <person name="Binder M."/>
            <person name="Bloem J."/>
            <person name="Labutti K."/>
            <person name="Salamov A."/>
            <person name="Andreopoulos B."/>
            <person name="Baker S."/>
            <person name="Barry K."/>
            <person name="Bills G."/>
            <person name="Bluhm B."/>
            <person name="Cannon C."/>
            <person name="Castanera R."/>
            <person name="Culley D."/>
            <person name="Daum C."/>
            <person name="Ezra D."/>
            <person name="Gonzalez J."/>
            <person name="Henrissat B."/>
            <person name="Kuo A."/>
            <person name="Liang C."/>
            <person name="Lipzen A."/>
            <person name="Lutzoni F."/>
            <person name="Magnuson J."/>
            <person name="Mondo S."/>
            <person name="Nolan M."/>
            <person name="Ohm R."/>
            <person name="Pangilinan J."/>
            <person name="Park H.-J."/>
            <person name="Ramirez L."/>
            <person name="Alfaro M."/>
            <person name="Sun H."/>
            <person name="Tritt A."/>
            <person name="Yoshinaga Y."/>
            <person name="Zwiers L.-H."/>
            <person name="Turgeon B."/>
            <person name="Goodwin S."/>
            <person name="Spatafora J."/>
            <person name="Crous P."/>
            <person name="Grigoriev I."/>
        </authorList>
    </citation>
    <scope>NUCLEOTIDE SEQUENCE</scope>
    <source>
        <strain evidence="2">CBS 260.36</strain>
    </source>
</reference>
<name>A0A9P4IWZ1_9PEZI</name>
<keyword evidence="3" id="KW-1185">Reference proteome</keyword>
<feature type="region of interest" description="Disordered" evidence="1">
    <location>
        <begin position="1"/>
        <end position="164"/>
    </location>
</feature>
<evidence type="ECO:0000256" key="1">
    <source>
        <dbReference type="SAM" id="MobiDB-lite"/>
    </source>
</evidence>
<evidence type="ECO:0000313" key="3">
    <source>
        <dbReference type="Proteomes" id="UP000799439"/>
    </source>
</evidence>
<feature type="region of interest" description="Disordered" evidence="1">
    <location>
        <begin position="171"/>
        <end position="190"/>
    </location>
</feature>
<proteinExistence type="predicted"/>
<dbReference type="EMBL" id="ML996088">
    <property type="protein sequence ID" value="KAF2151171.1"/>
    <property type="molecule type" value="Genomic_DNA"/>
</dbReference>
<gene>
    <name evidence="2" type="ORF">K461DRAFT_279960</name>
</gene>
<accession>A0A9P4IWZ1</accession>
<dbReference type="AlphaFoldDB" id="A0A9P4IWZ1"/>
<protein>
    <submittedName>
        <fullName evidence="2">Uncharacterized protein</fullName>
    </submittedName>
</protein>
<sequence length="190" mass="21799">MRTPTRSKSVAFDVPGSESPDRRRKSRSRPRDFDEEMDPNNGDAEYLSDGGRKRRRRRDRRSHRDDTASDSDVYPPRQSDELERDRRRRSERTPRGNDRQQPSSGAQTQRSTLERRNTTGSVDSESTVDLPPRFDNEGRKMPERGDDPLTDKLNDILAGRGTAGSIFRRLTGDLLGGGEDRGERRSRRGR</sequence>
<comment type="caution">
    <text evidence="2">The sequence shown here is derived from an EMBL/GenBank/DDBJ whole genome shotgun (WGS) entry which is preliminary data.</text>
</comment>
<feature type="compositionally biased region" description="Basic residues" evidence="1">
    <location>
        <begin position="52"/>
        <end position="61"/>
    </location>
</feature>
<dbReference type="Proteomes" id="UP000799439">
    <property type="component" value="Unassembled WGS sequence"/>
</dbReference>
<feature type="compositionally biased region" description="Polar residues" evidence="1">
    <location>
        <begin position="99"/>
        <end position="111"/>
    </location>
</feature>
<organism evidence="2 3">
    <name type="scientific">Myriangium duriaei CBS 260.36</name>
    <dbReference type="NCBI Taxonomy" id="1168546"/>
    <lineage>
        <taxon>Eukaryota</taxon>
        <taxon>Fungi</taxon>
        <taxon>Dikarya</taxon>
        <taxon>Ascomycota</taxon>
        <taxon>Pezizomycotina</taxon>
        <taxon>Dothideomycetes</taxon>
        <taxon>Dothideomycetidae</taxon>
        <taxon>Myriangiales</taxon>
        <taxon>Myriangiaceae</taxon>
        <taxon>Myriangium</taxon>
    </lineage>
</organism>
<feature type="compositionally biased region" description="Basic and acidic residues" evidence="1">
    <location>
        <begin position="132"/>
        <end position="154"/>
    </location>
</feature>